<gene>
    <name evidence="1" type="ORF">Vau01_105120</name>
</gene>
<name>A0A8J4E634_9ACTN</name>
<comment type="caution">
    <text evidence="1">The sequence shown here is derived from an EMBL/GenBank/DDBJ whole genome shotgun (WGS) entry which is preliminary data.</text>
</comment>
<protein>
    <submittedName>
        <fullName evidence="1">Uncharacterized protein</fullName>
    </submittedName>
</protein>
<dbReference type="RefSeq" id="WP_204008980.1">
    <property type="nucleotide sequence ID" value="NZ_BOPG01000085.1"/>
</dbReference>
<accession>A0A8J4E634</accession>
<dbReference type="AlphaFoldDB" id="A0A8J4E634"/>
<keyword evidence="2" id="KW-1185">Reference proteome</keyword>
<dbReference type="Proteomes" id="UP000612585">
    <property type="component" value="Unassembled WGS sequence"/>
</dbReference>
<organism evidence="1 2">
    <name type="scientific">Virgisporangium aurantiacum</name>
    <dbReference type="NCBI Taxonomy" id="175570"/>
    <lineage>
        <taxon>Bacteria</taxon>
        <taxon>Bacillati</taxon>
        <taxon>Actinomycetota</taxon>
        <taxon>Actinomycetes</taxon>
        <taxon>Micromonosporales</taxon>
        <taxon>Micromonosporaceae</taxon>
        <taxon>Virgisporangium</taxon>
    </lineage>
</organism>
<reference evidence="1" key="1">
    <citation type="submission" date="2021-01" db="EMBL/GenBank/DDBJ databases">
        <title>Whole genome shotgun sequence of Virgisporangium aurantiacum NBRC 16421.</title>
        <authorList>
            <person name="Komaki H."/>
            <person name="Tamura T."/>
        </authorList>
    </citation>
    <scope>NUCLEOTIDE SEQUENCE</scope>
    <source>
        <strain evidence="1">NBRC 16421</strain>
    </source>
</reference>
<proteinExistence type="predicted"/>
<evidence type="ECO:0000313" key="1">
    <source>
        <dbReference type="EMBL" id="GIJ62996.1"/>
    </source>
</evidence>
<sequence length="55" mass="6161">MNARRPRLSGDLDPEVENRAREHALSAARGWRTDTGLLASFPETVEWYHGPLADA</sequence>
<evidence type="ECO:0000313" key="2">
    <source>
        <dbReference type="Proteomes" id="UP000612585"/>
    </source>
</evidence>
<dbReference type="EMBL" id="BOPG01000085">
    <property type="protein sequence ID" value="GIJ62996.1"/>
    <property type="molecule type" value="Genomic_DNA"/>
</dbReference>